<evidence type="ECO:0000256" key="8">
    <source>
        <dbReference type="ARBA" id="ARBA00022839"/>
    </source>
</evidence>
<dbReference type="InterPro" id="IPR040992">
    <property type="entry name" value="XRN1_D1"/>
</dbReference>
<dbReference type="GO" id="GO:0003723">
    <property type="term" value="F:RNA binding"/>
    <property type="evidence" value="ECO:0007669"/>
    <property type="project" value="TreeGrafter"/>
</dbReference>
<feature type="domain" description="Xrn1 helical" evidence="15">
    <location>
        <begin position="425"/>
        <end position="603"/>
    </location>
</feature>
<gene>
    <name evidence="18" type="ORF">JKP88DRAFT_308533</name>
</gene>
<dbReference type="OrthoDB" id="372487at2759"/>
<evidence type="ECO:0000256" key="2">
    <source>
        <dbReference type="ARBA" id="ARBA00013845"/>
    </source>
</evidence>
<dbReference type="Gene3D" id="2.170.260.40">
    <property type="match status" value="1"/>
</dbReference>
<proteinExistence type="inferred from homology"/>
<dbReference type="AlphaFoldDB" id="A0A835Z4G8"/>
<dbReference type="InterPro" id="IPR004859">
    <property type="entry name" value="Xrn1_N"/>
</dbReference>
<dbReference type="InterPro" id="IPR041106">
    <property type="entry name" value="XRN1_D2_D3"/>
</dbReference>
<dbReference type="InterPro" id="IPR047007">
    <property type="entry name" value="XRN1_D1_sf"/>
</dbReference>
<comment type="caution">
    <text evidence="18">The sequence shown here is derived from an EMBL/GenBank/DDBJ whole genome shotgun (WGS) entry which is preliminary data.</text>
</comment>
<accession>A0A835Z4G8</accession>
<comment type="similarity">
    <text evidence="12">Belongs to the 5'-3' exonuclease family.</text>
</comment>
<keyword evidence="8 18" id="KW-0269">Exonuclease</keyword>
<feature type="domain" description="5'-3' exoribonuclease 1 D1" evidence="16">
    <location>
        <begin position="651"/>
        <end position="721"/>
    </location>
</feature>
<evidence type="ECO:0000256" key="6">
    <source>
        <dbReference type="ARBA" id="ARBA00022722"/>
    </source>
</evidence>
<reference evidence="18" key="1">
    <citation type="submission" date="2021-02" db="EMBL/GenBank/DDBJ databases">
        <title>First Annotated Genome of the Yellow-green Alga Tribonema minus.</title>
        <authorList>
            <person name="Mahan K.M."/>
        </authorList>
    </citation>
    <scope>NUCLEOTIDE SEQUENCE</scope>
    <source>
        <strain evidence="18">UTEX B ZZ1240</strain>
    </source>
</reference>
<dbReference type="Proteomes" id="UP000664859">
    <property type="component" value="Unassembled WGS sequence"/>
</dbReference>
<keyword evidence="5" id="KW-0507">mRNA processing</keyword>
<evidence type="ECO:0000256" key="5">
    <source>
        <dbReference type="ARBA" id="ARBA00022664"/>
    </source>
</evidence>
<feature type="domain" description="Exoribonuclease Xrn1 D2/D3" evidence="17">
    <location>
        <begin position="935"/>
        <end position="1024"/>
    </location>
</feature>
<dbReference type="PANTHER" id="PTHR12341">
    <property type="entry name" value="5'-&gt;3' EXORIBONUCLEASE"/>
    <property type="match status" value="1"/>
</dbReference>
<dbReference type="GO" id="GO:0006353">
    <property type="term" value="P:DNA-templated transcription termination"/>
    <property type="evidence" value="ECO:0007669"/>
    <property type="project" value="UniProtKB-KW"/>
</dbReference>
<comment type="subcellular location">
    <subcellularLocation>
        <location evidence="1">Nucleus</location>
    </subcellularLocation>
</comment>
<dbReference type="EMBL" id="JAFCMP010000101">
    <property type="protein sequence ID" value="KAG5186855.1"/>
    <property type="molecule type" value="Genomic_DNA"/>
</dbReference>
<dbReference type="Pfam" id="PF03159">
    <property type="entry name" value="XRN_N"/>
    <property type="match status" value="1"/>
</dbReference>
<dbReference type="GO" id="GO:0004534">
    <property type="term" value="F:5'-3' RNA exonuclease activity"/>
    <property type="evidence" value="ECO:0007669"/>
    <property type="project" value="TreeGrafter"/>
</dbReference>
<evidence type="ECO:0000313" key="19">
    <source>
        <dbReference type="Proteomes" id="UP000664859"/>
    </source>
</evidence>
<dbReference type="InterPro" id="IPR027073">
    <property type="entry name" value="5_3_exoribonuclease"/>
</dbReference>
<evidence type="ECO:0000256" key="9">
    <source>
        <dbReference type="ARBA" id="ARBA00023015"/>
    </source>
</evidence>
<dbReference type="FunFam" id="3.40.50.12390:FF:000005">
    <property type="entry name" value="5'-3' exoribonuclease 2"/>
    <property type="match status" value="1"/>
</dbReference>
<evidence type="ECO:0000259" key="16">
    <source>
        <dbReference type="Pfam" id="PF18332"/>
    </source>
</evidence>
<keyword evidence="7" id="KW-0378">Hydrolase</keyword>
<dbReference type="GO" id="GO:0006364">
    <property type="term" value="P:rRNA processing"/>
    <property type="evidence" value="ECO:0007669"/>
    <property type="project" value="UniProtKB-KW"/>
</dbReference>
<keyword evidence="11" id="KW-0539">Nucleus</keyword>
<feature type="region of interest" description="Disordered" evidence="13">
    <location>
        <begin position="372"/>
        <end position="399"/>
    </location>
</feature>
<sequence length="1071" mass="118866">MGVPKFYRWLSERYPKINQIVSDTSLIPEFDNLYLDMNGILHGCTHPNDDSLSKQLSERDVFLGVFHYIDRIVTHIVRPRRVLYMAIDGVAPRAKMNQQRSRRFRSAKDAAAARAEAAARGETVDDGEVFDSNCITPGTEFMAKVSAHLKYFIRKKIKEDPLWQRLTVIFSGHEVPGEGEHKIMQYIRDQRCAGAFAPNTRHCMYGQDADLILLGLVAHEPHFTLLREVVNFNNGRAGGARGAKNAVKLVMKTTADAQFQLLHLSVLREYLWVEFTLGMSAATASALSLERVVDDFVFITFLVGNDFLPHMPSLDIGEEAFALLFGIYRELAPAWRGGYLTRDGSIEDPDRLEQFLAAVGAKEDEIFATREIEEEGMRERQRRHGNRQNVPSEEDLDDEETRLQEAYEDAMLQVLGHVPEGSTPGQKDFKGRYYFEKFGITPVHTQVHSELRHQYVAGLQWCLAGCVSWEWFFPFHYVPMLSDLTGLRDMFGKVSFRLSKPFLPFEQLLGCLPAASAWCLPKPYALLMTSPDSPIADFYPADFKIDMNGKRNPWEAVNLLPFIDASRLFAAVHERCPVQLLTPEERKRNTYGAVLEYTYSEHATGTVVSCNPEIGLSDIRQCVSEEKELPWSIESHTSFTSALPLGSTIPLAGFPSLNVLPIEQAEAKPIKLNVFGSESRYSTMVLTLRRPRGLPSAEQLAPRVIGRSVFVNWPLLHEAKNAYLKGRATPGSGGVDVGPIGSRLTVRPLQGTSCRDVTAYMFGSEEADVPLHMALWQSPAPDPRFEERGAPSLDVRLPVGSRVLCLTAAGAERQARGCVGRVKALTNGKVDVVVDLRPPEPPFGAAVAAAVQDRYYPAHAVCQRLRIRPDVFGKVVGTVNADPGRYDIGLNLKANGRYQLLGYSRCVLREQAAWSTADTVRIVGSAGEDAAEEVGAWEFTEAAARLVALYMTRYPQMFAALHTLEHGRSYEAGALFGPNAGEETLAEVKAWLESLPTAGLPRTPLTTKAMSKDAIRAVERAADVRQAVIVGEGRIVKREFKGVNASELLRANTIEATDAPLAQVSAATLEV</sequence>
<feature type="domain" description="Exoribonuclease Xrn1 D2/D3" evidence="17">
    <location>
        <begin position="817"/>
        <end position="914"/>
    </location>
</feature>
<dbReference type="Pfam" id="PF17846">
    <property type="entry name" value="XRN_M"/>
    <property type="match status" value="2"/>
</dbReference>
<dbReference type="GO" id="GO:0000956">
    <property type="term" value="P:nuclear-transcribed mRNA catabolic process"/>
    <property type="evidence" value="ECO:0007669"/>
    <property type="project" value="TreeGrafter"/>
</dbReference>
<evidence type="ECO:0000259" key="17">
    <source>
        <dbReference type="Pfam" id="PF18334"/>
    </source>
</evidence>
<evidence type="ECO:0000256" key="7">
    <source>
        <dbReference type="ARBA" id="ARBA00022801"/>
    </source>
</evidence>
<name>A0A835Z4G8_9STRA</name>
<feature type="domain" description="Xrn1 N-terminal" evidence="14">
    <location>
        <begin position="1"/>
        <end position="228"/>
    </location>
</feature>
<evidence type="ECO:0000256" key="13">
    <source>
        <dbReference type="SAM" id="MobiDB-lite"/>
    </source>
</evidence>
<dbReference type="InterPro" id="IPR041412">
    <property type="entry name" value="Xrn1_helical"/>
</dbReference>
<dbReference type="PANTHER" id="PTHR12341:SF7">
    <property type="entry name" value="5'-3' EXORIBONUCLEASE 1"/>
    <property type="match status" value="1"/>
</dbReference>
<evidence type="ECO:0000256" key="1">
    <source>
        <dbReference type="ARBA" id="ARBA00004123"/>
    </source>
</evidence>
<dbReference type="GO" id="GO:0006397">
    <property type="term" value="P:mRNA processing"/>
    <property type="evidence" value="ECO:0007669"/>
    <property type="project" value="UniProtKB-KW"/>
</dbReference>
<evidence type="ECO:0000313" key="18">
    <source>
        <dbReference type="EMBL" id="KAG5186855.1"/>
    </source>
</evidence>
<keyword evidence="3" id="KW-0806">Transcription termination</keyword>
<dbReference type="CDD" id="cd18673">
    <property type="entry name" value="PIN_XRN1-2-like"/>
    <property type="match status" value="1"/>
</dbReference>
<evidence type="ECO:0000259" key="15">
    <source>
        <dbReference type="Pfam" id="PF17846"/>
    </source>
</evidence>
<keyword evidence="10" id="KW-0804">Transcription</keyword>
<protein>
    <recommendedName>
        <fullName evidence="2">5'-3' exoribonuclease 2</fullName>
    </recommendedName>
</protein>
<dbReference type="Pfam" id="PF18332">
    <property type="entry name" value="XRN1_D1"/>
    <property type="match status" value="1"/>
</dbReference>
<dbReference type="Gene3D" id="3.40.50.12390">
    <property type="match status" value="2"/>
</dbReference>
<keyword evidence="6" id="KW-0540">Nuclease</keyword>
<evidence type="ECO:0000256" key="11">
    <source>
        <dbReference type="ARBA" id="ARBA00023242"/>
    </source>
</evidence>
<evidence type="ECO:0000259" key="14">
    <source>
        <dbReference type="Pfam" id="PF03159"/>
    </source>
</evidence>
<evidence type="ECO:0000256" key="4">
    <source>
        <dbReference type="ARBA" id="ARBA00022552"/>
    </source>
</evidence>
<dbReference type="Gene3D" id="1.25.40.1050">
    <property type="match status" value="1"/>
</dbReference>
<dbReference type="GO" id="GO:0005634">
    <property type="term" value="C:nucleus"/>
    <property type="evidence" value="ECO:0007669"/>
    <property type="project" value="UniProtKB-SubCell"/>
</dbReference>
<evidence type="ECO:0000256" key="10">
    <source>
        <dbReference type="ARBA" id="ARBA00023163"/>
    </source>
</evidence>
<evidence type="ECO:0000256" key="3">
    <source>
        <dbReference type="ARBA" id="ARBA00022472"/>
    </source>
</evidence>
<organism evidence="18 19">
    <name type="scientific">Tribonema minus</name>
    <dbReference type="NCBI Taxonomy" id="303371"/>
    <lineage>
        <taxon>Eukaryota</taxon>
        <taxon>Sar</taxon>
        <taxon>Stramenopiles</taxon>
        <taxon>Ochrophyta</taxon>
        <taxon>PX clade</taxon>
        <taxon>Xanthophyceae</taxon>
        <taxon>Tribonematales</taxon>
        <taxon>Tribonemataceae</taxon>
        <taxon>Tribonema</taxon>
    </lineage>
</organism>
<evidence type="ECO:0000256" key="12">
    <source>
        <dbReference type="ARBA" id="ARBA00038299"/>
    </source>
</evidence>
<keyword evidence="4" id="KW-0698">rRNA processing</keyword>
<keyword evidence="9" id="KW-0805">Transcription regulation</keyword>
<feature type="domain" description="Xrn1 helical" evidence="15">
    <location>
        <begin position="288"/>
        <end position="393"/>
    </location>
</feature>
<keyword evidence="19" id="KW-1185">Reference proteome</keyword>
<dbReference type="Pfam" id="PF18334">
    <property type="entry name" value="XRN1_D2_D3"/>
    <property type="match status" value="2"/>
</dbReference>